<dbReference type="SMART" id="SM00014">
    <property type="entry name" value="acidPPc"/>
    <property type="match status" value="1"/>
</dbReference>
<dbReference type="InterPro" id="IPR000326">
    <property type="entry name" value="PAP2/HPO"/>
</dbReference>
<dbReference type="EMBL" id="CP028858">
    <property type="protein sequence ID" value="AWB26621.1"/>
    <property type="molecule type" value="Genomic_DNA"/>
</dbReference>
<dbReference type="GeneID" id="36511300"/>
<proteinExistence type="predicted"/>
<evidence type="ECO:0000259" key="2">
    <source>
        <dbReference type="SMART" id="SM00014"/>
    </source>
</evidence>
<feature type="transmembrane region" description="Helical" evidence="1">
    <location>
        <begin position="187"/>
        <end position="204"/>
    </location>
</feature>
<accession>A0A2R4WYK9</accession>
<dbReference type="KEGG" id="harc:HARCEL1_02295"/>
<feature type="transmembrane region" description="Helical" evidence="1">
    <location>
        <begin position="56"/>
        <end position="78"/>
    </location>
</feature>
<keyword evidence="4" id="KW-1185">Reference proteome</keyword>
<dbReference type="Proteomes" id="UP000244727">
    <property type="component" value="Chromosome"/>
</dbReference>
<evidence type="ECO:0000256" key="1">
    <source>
        <dbReference type="SAM" id="Phobius"/>
    </source>
</evidence>
<evidence type="ECO:0000313" key="4">
    <source>
        <dbReference type="Proteomes" id="UP000244727"/>
    </source>
</evidence>
<sequence>MTRRVGLVDLLAGLPDPIRVGAALLTQLGDVWWLIALTVAVWIVDRRRPIVRERSDPIAVLALVIGGYALTTLLKAAFGLPRPPIGSPTGPEWLGPVGRGAIDTMAHADGFGFPSGHAIGATLVYGALARRVTLGTARQRAVVAAGLVGLIATTRLVLGVHYLVDVLAGIAIAVALLAVIERFRPGPRVIVGAATALAGLAAVLTLDPRLAAAAMLPVGGWALAARLDRSLDR</sequence>
<reference evidence="3 4" key="1">
    <citation type="submission" date="2018-04" db="EMBL/GenBank/DDBJ databases">
        <title>Halococcoides cellulosivorans gen. nov., sp. nov., an extremely halophilic cellulose-utilizing haloarchaeon from hypersaline lakes.</title>
        <authorList>
            <person name="Sorokin D.Y."/>
            <person name="Toshchakov S.V."/>
            <person name="Samarov N.I."/>
            <person name="Korzhenkov A."/>
            <person name="Kublanov I.V."/>
        </authorList>
    </citation>
    <scope>NUCLEOTIDE SEQUENCE [LARGE SCALE GENOMIC DNA]</scope>
    <source>
        <strain evidence="3 4">HArcel1</strain>
    </source>
</reference>
<dbReference type="Gene3D" id="1.20.144.10">
    <property type="entry name" value="Phosphatidic acid phosphatase type 2/haloperoxidase"/>
    <property type="match status" value="1"/>
</dbReference>
<keyword evidence="1" id="KW-0472">Membrane</keyword>
<feature type="transmembrane region" description="Helical" evidence="1">
    <location>
        <begin position="141"/>
        <end position="158"/>
    </location>
</feature>
<keyword evidence="1" id="KW-1133">Transmembrane helix</keyword>
<dbReference type="SUPFAM" id="SSF48317">
    <property type="entry name" value="Acid phosphatase/Vanadium-dependent haloperoxidase"/>
    <property type="match status" value="1"/>
</dbReference>
<dbReference type="InterPro" id="IPR036938">
    <property type="entry name" value="PAP2/HPO_sf"/>
</dbReference>
<evidence type="ECO:0000313" key="3">
    <source>
        <dbReference type="EMBL" id="AWB26621.1"/>
    </source>
</evidence>
<feature type="transmembrane region" description="Helical" evidence="1">
    <location>
        <begin position="210"/>
        <end position="227"/>
    </location>
</feature>
<feature type="transmembrane region" description="Helical" evidence="1">
    <location>
        <begin position="111"/>
        <end position="129"/>
    </location>
</feature>
<dbReference type="PANTHER" id="PTHR14969">
    <property type="entry name" value="SPHINGOSINE-1-PHOSPHATE PHOSPHOHYDROLASE"/>
    <property type="match status" value="1"/>
</dbReference>
<feature type="transmembrane region" description="Helical" evidence="1">
    <location>
        <begin position="164"/>
        <end position="180"/>
    </location>
</feature>
<feature type="domain" description="Phosphatidic acid phosphatase type 2/haloperoxidase" evidence="2">
    <location>
        <begin position="56"/>
        <end position="181"/>
    </location>
</feature>
<feature type="transmembrane region" description="Helical" evidence="1">
    <location>
        <begin position="20"/>
        <end position="44"/>
    </location>
</feature>
<protein>
    <submittedName>
        <fullName evidence="3">Phosphoesterase PA-phosphatase</fullName>
    </submittedName>
</protein>
<dbReference type="Pfam" id="PF01569">
    <property type="entry name" value="PAP2"/>
    <property type="match status" value="1"/>
</dbReference>
<gene>
    <name evidence="3" type="ORF">HARCEL1_02295</name>
</gene>
<name>A0A2R4WYK9_9EURY</name>
<dbReference type="PANTHER" id="PTHR14969:SF13">
    <property type="entry name" value="AT30094P"/>
    <property type="match status" value="1"/>
</dbReference>
<keyword evidence="1" id="KW-0812">Transmembrane</keyword>
<organism evidence="3 4">
    <name type="scientific">Halococcoides cellulosivorans</name>
    <dbReference type="NCBI Taxonomy" id="1679096"/>
    <lineage>
        <taxon>Archaea</taxon>
        <taxon>Methanobacteriati</taxon>
        <taxon>Methanobacteriota</taxon>
        <taxon>Stenosarchaea group</taxon>
        <taxon>Halobacteria</taxon>
        <taxon>Halobacteriales</taxon>
        <taxon>Haloarculaceae</taxon>
        <taxon>Halococcoides</taxon>
    </lineage>
</organism>
<dbReference type="RefSeq" id="WP_108380990.1">
    <property type="nucleotide sequence ID" value="NZ_CP028858.1"/>
</dbReference>
<dbReference type="AlphaFoldDB" id="A0A2R4WYK9"/>